<keyword evidence="2" id="KW-1185">Reference proteome</keyword>
<protein>
    <submittedName>
        <fullName evidence="1">Uncharacterized protein</fullName>
    </submittedName>
</protein>
<dbReference type="EMBL" id="JANBUJ010001192">
    <property type="protein sequence ID" value="KAJ2768372.1"/>
    <property type="molecule type" value="Genomic_DNA"/>
</dbReference>
<gene>
    <name evidence="1" type="ORF">IWQ57_003566</name>
</gene>
<evidence type="ECO:0000313" key="1">
    <source>
        <dbReference type="EMBL" id="KAJ2768372.1"/>
    </source>
</evidence>
<sequence length="499" mass="52349">MAASPAADSAKRRIESAFRGLEPKRQRPDARARDAAALGGDGASLAAGATGKCRPWSTEDLLARIGTYKMHTWLALSSALSPVRCARNGWVNSDCNTLECRACSAVLIAEIPDDLAVDEEVRWVGRLAEQLQSSHDAECPWRGHACSGSTYSVPLLTSREAVDDICQRAAELLESRAQLPALDHPLSAFQLSLLRDLCRNVVAIRKEVEPDSAASADGRVLSAVLLTLFGWRRDRPGPRPTITCSMCLRSAGLWLFRGADSHGGEDESPTRPFSVVGEHRAFCYWVRGQDVESELAAEANPGWKNTMASVLRARTIAGDGISDSSSESGPGDDSGTADGGGDGGPDGAEAVLKKLKPFNISAISSAAEAFGIPFSKALLTQAIKLLSPSSGPPPPLPSPLAAAGTAADAGAWPGRGPPAQSPAADDGVREAEDGGRETWRADDTDDDIPASIDTSGLAAFLEGGTLASALEDPAKAKAILEYVKDLLRAKSSSQAQTST</sequence>
<organism evidence="1 2">
    <name type="scientific">Coemansia nantahalensis</name>
    <dbReference type="NCBI Taxonomy" id="2789366"/>
    <lineage>
        <taxon>Eukaryota</taxon>
        <taxon>Fungi</taxon>
        <taxon>Fungi incertae sedis</taxon>
        <taxon>Zoopagomycota</taxon>
        <taxon>Kickxellomycotina</taxon>
        <taxon>Kickxellomycetes</taxon>
        <taxon>Kickxellales</taxon>
        <taxon>Kickxellaceae</taxon>
        <taxon>Coemansia</taxon>
    </lineage>
</organism>
<proteinExistence type="predicted"/>
<comment type="caution">
    <text evidence="1">The sequence shown here is derived from an EMBL/GenBank/DDBJ whole genome shotgun (WGS) entry which is preliminary data.</text>
</comment>
<evidence type="ECO:0000313" key="2">
    <source>
        <dbReference type="Proteomes" id="UP001140234"/>
    </source>
</evidence>
<reference evidence="1" key="1">
    <citation type="submission" date="2022-07" db="EMBL/GenBank/DDBJ databases">
        <title>Phylogenomic reconstructions and comparative analyses of Kickxellomycotina fungi.</title>
        <authorList>
            <person name="Reynolds N.K."/>
            <person name="Stajich J.E."/>
            <person name="Barry K."/>
            <person name="Grigoriev I.V."/>
            <person name="Crous P."/>
            <person name="Smith M.E."/>
        </authorList>
    </citation>
    <scope>NUCLEOTIDE SEQUENCE</scope>
    <source>
        <strain evidence="1">CBS 109366</strain>
    </source>
</reference>
<dbReference type="Proteomes" id="UP001140234">
    <property type="component" value="Unassembled WGS sequence"/>
</dbReference>
<accession>A0ACC1JVN5</accession>
<name>A0ACC1JVN5_9FUNG</name>